<dbReference type="PANTHER" id="PTHR31113:SF6">
    <property type="entry name" value="UPF0496 PROTEIN 3"/>
    <property type="match status" value="1"/>
</dbReference>
<evidence type="ECO:0000313" key="7">
    <source>
        <dbReference type="EMBL" id="CAI0546571.1"/>
    </source>
</evidence>
<dbReference type="InterPro" id="IPR007749">
    <property type="entry name" value="DUF677"/>
</dbReference>
<comment type="caution">
    <text evidence="7">The sequence shown here is derived from an EMBL/GenBank/DDBJ whole genome shotgun (WGS) entry which is preliminary data.</text>
</comment>
<keyword evidence="5 6" id="KW-0472">Membrane</keyword>
<feature type="transmembrane region" description="Helical" evidence="6">
    <location>
        <begin position="225"/>
        <end position="250"/>
    </location>
</feature>
<dbReference type="GO" id="GO:0016020">
    <property type="term" value="C:membrane"/>
    <property type="evidence" value="ECO:0007669"/>
    <property type="project" value="UniProtKB-SubCell"/>
</dbReference>
<dbReference type="AlphaFoldDB" id="A0AAV0QNU3"/>
<evidence type="ECO:0000256" key="5">
    <source>
        <dbReference type="ARBA" id="ARBA00023136"/>
    </source>
</evidence>
<evidence type="ECO:0000256" key="4">
    <source>
        <dbReference type="ARBA" id="ARBA00022989"/>
    </source>
</evidence>
<keyword evidence="4 6" id="KW-1133">Transmembrane helix</keyword>
<keyword evidence="3 6" id="KW-0812">Transmembrane</keyword>
<dbReference type="EMBL" id="CAMGYJ010000010">
    <property type="protein sequence ID" value="CAI0546571.1"/>
    <property type="molecule type" value="Genomic_DNA"/>
</dbReference>
<dbReference type="PANTHER" id="PTHR31113">
    <property type="entry name" value="UPF0496 PROTEIN 3-RELATED"/>
    <property type="match status" value="1"/>
</dbReference>
<comment type="subcellular location">
    <subcellularLocation>
        <location evidence="1">Membrane</location>
    </subcellularLocation>
</comment>
<sequence>MKQKHSSRLTNFFSLDVTAFGVGRPPNRPPAAASDVDVREEYANAFRTESYLEFWTRVFTVSDGGGGPVDSTSTAAARLSSYRLFVEHLLDPDQPTVTRVLTSAQIPSSAQSLLAQFFAETADASRACGALLKDINRVRTGIRTLRSALNQTGSTAPPEKQFRAMLTQLTEFVGSENPFDRSAPSSTRVRTARANCSALLKPIESVRDRAQASLQLRSRLKHGSAMFLVALTASLTVIVATHALALLVAAPSLMVATASIELVSTGKLDKVASQLDVAAKGTYIVSRDLETICQLVARLSDELEHMHGTVEFWLERGGETWVRAAKGEVWRELKKSECGFSQQLDELEEHLYLCFMTINRARNLVVKEILGPVQPNRSSAPNILTK</sequence>
<gene>
    <name evidence="7" type="ORF">LITE_LOCUS44021</name>
</gene>
<dbReference type="Proteomes" id="UP001154282">
    <property type="component" value="Unassembled WGS sequence"/>
</dbReference>
<accession>A0AAV0QNU3</accession>
<reference evidence="7" key="1">
    <citation type="submission" date="2022-08" db="EMBL/GenBank/DDBJ databases">
        <authorList>
            <person name="Gutierrez-Valencia J."/>
        </authorList>
    </citation>
    <scope>NUCLEOTIDE SEQUENCE</scope>
</reference>
<evidence type="ECO:0000256" key="2">
    <source>
        <dbReference type="ARBA" id="ARBA00009074"/>
    </source>
</evidence>
<evidence type="ECO:0000256" key="3">
    <source>
        <dbReference type="ARBA" id="ARBA00022692"/>
    </source>
</evidence>
<evidence type="ECO:0000256" key="1">
    <source>
        <dbReference type="ARBA" id="ARBA00004370"/>
    </source>
</evidence>
<evidence type="ECO:0000313" key="8">
    <source>
        <dbReference type="Proteomes" id="UP001154282"/>
    </source>
</evidence>
<name>A0AAV0QNU3_9ROSI</name>
<evidence type="ECO:0000256" key="6">
    <source>
        <dbReference type="SAM" id="Phobius"/>
    </source>
</evidence>
<dbReference type="Pfam" id="PF05055">
    <property type="entry name" value="DUF677"/>
    <property type="match status" value="1"/>
</dbReference>
<protein>
    <submittedName>
        <fullName evidence="7">Uncharacterized protein</fullName>
    </submittedName>
</protein>
<organism evidence="7 8">
    <name type="scientific">Linum tenue</name>
    <dbReference type="NCBI Taxonomy" id="586396"/>
    <lineage>
        <taxon>Eukaryota</taxon>
        <taxon>Viridiplantae</taxon>
        <taxon>Streptophyta</taxon>
        <taxon>Embryophyta</taxon>
        <taxon>Tracheophyta</taxon>
        <taxon>Spermatophyta</taxon>
        <taxon>Magnoliopsida</taxon>
        <taxon>eudicotyledons</taxon>
        <taxon>Gunneridae</taxon>
        <taxon>Pentapetalae</taxon>
        <taxon>rosids</taxon>
        <taxon>fabids</taxon>
        <taxon>Malpighiales</taxon>
        <taxon>Linaceae</taxon>
        <taxon>Linum</taxon>
    </lineage>
</organism>
<proteinExistence type="inferred from homology"/>
<keyword evidence="8" id="KW-1185">Reference proteome</keyword>
<comment type="similarity">
    <text evidence="2">Belongs to the UPF0496 family.</text>
</comment>